<reference evidence="1 2" key="1">
    <citation type="submission" date="2023-01" db="EMBL/GenBank/DDBJ databases">
        <title>Complete genome of Chryseobacterium camelliae VAN22-5A.</title>
        <authorList>
            <person name="Zong G."/>
            <person name="Cao G."/>
        </authorList>
    </citation>
    <scope>NUCLEOTIDE SEQUENCE [LARGE SCALE GENOMIC DNA]</scope>
    <source>
        <strain evidence="1 2">VAN22-5A</strain>
    </source>
</reference>
<sequence length="78" mass="8746">MKKYITILLGVIGLLGIVAIAKNKIFTSPNDDVYNKGWTEYQNGEFQKSIGTLSKLDINKYPKVSMALGDSYFEIARL</sequence>
<dbReference type="EMBL" id="CP115859">
    <property type="protein sequence ID" value="WBV60082.1"/>
    <property type="molecule type" value="Genomic_DNA"/>
</dbReference>
<proteinExistence type="predicted"/>
<dbReference type="Proteomes" id="UP001210978">
    <property type="component" value="Chromosome"/>
</dbReference>
<gene>
    <name evidence="1" type="ORF">PFY12_13680</name>
</gene>
<name>A0ABY7QKC9_9FLAO</name>
<organism evidence="1 2">
    <name type="scientific">Chryseobacterium camelliae</name>
    <dbReference type="NCBI Taxonomy" id="1265445"/>
    <lineage>
        <taxon>Bacteria</taxon>
        <taxon>Pseudomonadati</taxon>
        <taxon>Bacteroidota</taxon>
        <taxon>Flavobacteriia</taxon>
        <taxon>Flavobacteriales</taxon>
        <taxon>Weeksellaceae</taxon>
        <taxon>Chryseobacterium group</taxon>
        <taxon>Chryseobacterium</taxon>
    </lineage>
</organism>
<evidence type="ECO:0008006" key="3">
    <source>
        <dbReference type="Google" id="ProtNLM"/>
    </source>
</evidence>
<evidence type="ECO:0000313" key="1">
    <source>
        <dbReference type="EMBL" id="WBV60082.1"/>
    </source>
</evidence>
<accession>A0ABY7QKC9</accession>
<dbReference type="RefSeq" id="WP_271148426.1">
    <property type="nucleotide sequence ID" value="NZ_CP115859.1"/>
</dbReference>
<evidence type="ECO:0000313" key="2">
    <source>
        <dbReference type="Proteomes" id="UP001210978"/>
    </source>
</evidence>
<keyword evidence="2" id="KW-1185">Reference proteome</keyword>
<protein>
    <recommendedName>
        <fullName evidence="3">Tetratricopeptide repeat protein</fullName>
    </recommendedName>
</protein>